<evidence type="ECO:0000256" key="7">
    <source>
        <dbReference type="ARBA" id="ARBA00022694"/>
    </source>
</evidence>
<evidence type="ECO:0000256" key="11">
    <source>
        <dbReference type="ARBA" id="ARBA00023004"/>
    </source>
</evidence>
<dbReference type="Pfam" id="PF02677">
    <property type="entry name" value="QueH"/>
    <property type="match status" value="1"/>
</dbReference>
<comment type="catalytic activity">
    <reaction evidence="16">
        <text>epoxyqueuosine(34) in tRNA + AH2 = queuosine(34) in tRNA + A + H2O</text>
        <dbReference type="Rhea" id="RHEA:32159"/>
        <dbReference type="Rhea" id="RHEA-COMP:18571"/>
        <dbReference type="Rhea" id="RHEA-COMP:18582"/>
        <dbReference type="ChEBI" id="CHEBI:13193"/>
        <dbReference type="ChEBI" id="CHEBI:15377"/>
        <dbReference type="ChEBI" id="CHEBI:17499"/>
        <dbReference type="ChEBI" id="CHEBI:194431"/>
        <dbReference type="ChEBI" id="CHEBI:194443"/>
        <dbReference type="EC" id="1.17.99.6"/>
    </reaction>
</comment>
<sequence length="179" mass="21047">MEQLLLHICCGPDLTYAYEYFNRDYEVTGCFVNDNMDTLEEFEKRYLQAEIVSDHYGFKLVKMDYNNERFLSKITGLENEREQGRRCEICHKLNFERLIEKAIKMNIKKVSTTLTISPHKNVEMINRAGREVTEGSGVEFVEETLRKNNGFLRSIEMTKKLNLYRQNWCGCKFSRGSIG</sequence>
<keyword evidence="7" id="KW-0819">tRNA processing</keyword>
<keyword evidence="12" id="KW-0411">Iron-sulfur</keyword>
<accession>A0A350H840</accession>
<comment type="caution">
    <text evidence="17">The sequence shown here is derived from an EMBL/GenBank/DDBJ whole genome shotgun (WGS) entry which is preliminary data.</text>
</comment>
<evidence type="ECO:0000313" key="18">
    <source>
        <dbReference type="Proteomes" id="UP000264062"/>
    </source>
</evidence>
<proteinExistence type="inferred from homology"/>
<evidence type="ECO:0000256" key="6">
    <source>
        <dbReference type="ARBA" id="ARBA00022485"/>
    </source>
</evidence>
<evidence type="ECO:0000256" key="4">
    <source>
        <dbReference type="ARBA" id="ARBA00012622"/>
    </source>
</evidence>
<evidence type="ECO:0000256" key="10">
    <source>
        <dbReference type="ARBA" id="ARBA00023002"/>
    </source>
</evidence>
<gene>
    <name evidence="17" type="ORF">DCW38_00775</name>
</gene>
<dbReference type="GO" id="GO:0008616">
    <property type="term" value="P:tRNA queuosine(34) biosynthetic process"/>
    <property type="evidence" value="ECO:0007669"/>
    <property type="project" value="UniProtKB-UniPathway"/>
</dbReference>
<dbReference type="GO" id="GO:0052693">
    <property type="term" value="F:epoxyqueuosine reductase activity"/>
    <property type="evidence" value="ECO:0007669"/>
    <property type="project" value="UniProtKB-EC"/>
</dbReference>
<evidence type="ECO:0000256" key="9">
    <source>
        <dbReference type="ARBA" id="ARBA00022785"/>
    </source>
</evidence>
<dbReference type="PANTHER" id="PTHR36701:SF1">
    <property type="entry name" value="EPOXYQUEUOSINE REDUCTASE QUEH"/>
    <property type="match status" value="1"/>
</dbReference>
<name>A0A350H840_UNCW3</name>
<keyword evidence="6" id="KW-0004">4Fe-4S</keyword>
<dbReference type="GO" id="GO:0051539">
    <property type="term" value="F:4 iron, 4 sulfur cluster binding"/>
    <property type="evidence" value="ECO:0007669"/>
    <property type="project" value="UniProtKB-KW"/>
</dbReference>
<evidence type="ECO:0000256" key="14">
    <source>
        <dbReference type="ARBA" id="ARBA00023284"/>
    </source>
</evidence>
<evidence type="ECO:0000256" key="2">
    <source>
        <dbReference type="ARBA" id="ARBA00004691"/>
    </source>
</evidence>
<evidence type="ECO:0000256" key="16">
    <source>
        <dbReference type="ARBA" id="ARBA00047415"/>
    </source>
</evidence>
<dbReference type="SUPFAM" id="SSF52402">
    <property type="entry name" value="Adenine nucleotide alpha hydrolases-like"/>
    <property type="match status" value="1"/>
</dbReference>
<dbReference type="Proteomes" id="UP000264062">
    <property type="component" value="Unassembled WGS sequence"/>
</dbReference>
<evidence type="ECO:0000256" key="12">
    <source>
        <dbReference type="ARBA" id="ARBA00023014"/>
    </source>
</evidence>
<reference evidence="17 18" key="1">
    <citation type="journal article" date="2018" name="Nat. Biotechnol.">
        <title>A standardized bacterial taxonomy based on genome phylogeny substantially revises the tree of life.</title>
        <authorList>
            <person name="Parks D.H."/>
            <person name="Chuvochina M."/>
            <person name="Waite D.W."/>
            <person name="Rinke C."/>
            <person name="Skarshewski A."/>
            <person name="Chaumeil P.A."/>
            <person name="Hugenholtz P."/>
        </authorList>
    </citation>
    <scope>NUCLEOTIDE SEQUENCE [LARGE SCALE GENOMIC DNA]</scope>
    <source>
        <strain evidence="17">UBA9956</strain>
    </source>
</reference>
<comment type="pathway">
    <text evidence="2">tRNA modification; tRNA-queuosine biosynthesis.</text>
</comment>
<evidence type="ECO:0000313" key="17">
    <source>
        <dbReference type="EMBL" id="HAV91706.1"/>
    </source>
</evidence>
<organism evidence="17 18">
    <name type="scientific">candidate division WOR-3 bacterium</name>
    <dbReference type="NCBI Taxonomy" id="2052148"/>
    <lineage>
        <taxon>Bacteria</taxon>
        <taxon>Bacteria division WOR-3</taxon>
    </lineage>
</organism>
<evidence type="ECO:0000256" key="8">
    <source>
        <dbReference type="ARBA" id="ARBA00022723"/>
    </source>
</evidence>
<evidence type="ECO:0000256" key="5">
    <source>
        <dbReference type="ARBA" id="ARBA00016895"/>
    </source>
</evidence>
<comment type="function">
    <text evidence="1">Catalyzes the conversion of epoxyqueuosine (oQ) to queuosine (Q), which is a hypermodified base found in the wobble positions of tRNA(Asp), tRNA(Asn), tRNA(His) and tRNA(Tyr).</text>
</comment>
<keyword evidence="9" id="KW-0671">Queuosine biosynthesis</keyword>
<dbReference type="EMBL" id="DMZY01000025">
    <property type="protein sequence ID" value="HAV91706.1"/>
    <property type="molecule type" value="Genomic_DNA"/>
</dbReference>
<dbReference type="EC" id="1.17.99.6" evidence="4"/>
<protein>
    <recommendedName>
        <fullName evidence="5">Epoxyqueuosine reductase QueH</fullName>
        <ecNumber evidence="4">1.17.99.6</ecNumber>
    </recommendedName>
    <alternativeName>
        <fullName evidence="15">Queuosine biosynthesis protein QueH</fullName>
    </alternativeName>
</protein>
<dbReference type="GO" id="GO:0046872">
    <property type="term" value="F:metal ion binding"/>
    <property type="evidence" value="ECO:0007669"/>
    <property type="project" value="UniProtKB-KW"/>
</dbReference>
<keyword evidence="14" id="KW-0676">Redox-active center</keyword>
<dbReference type="AlphaFoldDB" id="A0A350H840"/>
<keyword evidence="8" id="KW-0479">Metal-binding</keyword>
<dbReference type="PANTHER" id="PTHR36701">
    <property type="entry name" value="EPOXYQUEUOSINE REDUCTASE QUEH"/>
    <property type="match status" value="1"/>
</dbReference>
<comment type="similarity">
    <text evidence="3">Belongs to the QueH family.</text>
</comment>
<dbReference type="InterPro" id="IPR003828">
    <property type="entry name" value="QueH"/>
</dbReference>
<evidence type="ECO:0000256" key="15">
    <source>
        <dbReference type="ARBA" id="ARBA00031446"/>
    </source>
</evidence>
<evidence type="ECO:0000256" key="13">
    <source>
        <dbReference type="ARBA" id="ARBA00023157"/>
    </source>
</evidence>
<dbReference type="UniPathway" id="UPA00392"/>
<keyword evidence="10" id="KW-0560">Oxidoreductase</keyword>
<evidence type="ECO:0000256" key="1">
    <source>
        <dbReference type="ARBA" id="ARBA00002268"/>
    </source>
</evidence>
<keyword evidence="13" id="KW-1015">Disulfide bond</keyword>
<keyword evidence="11" id="KW-0408">Iron</keyword>
<evidence type="ECO:0000256" key="3">
    <source>
        <dbReference type="ARBA" id="ARBA00008207"/>
    </source>
</evidence>